<gene>
    <name evidence="1" type="ORF">ERS013200_01375</name>
</gene>
<dbReference type="Proteomes" id="UP000041770">
    <property type="component" value="Unassembled WGS sequence"/>
</dbReference>
<accession>A0A655YJI1</accession>
<reference evidence="1 2" key="1">
    <citation type="submission" date="2015-07" db="EMBL/GenBank/DDBJ databases">
        <authorList>
            <consortium name="Pathogen Informatics"/>
        </authorList>
    </citation>
    <scope>NUCLEOTIDE SEQUENCE [LARGE SCALE GENOMIC DNA]</scope>
    <source>
        <strain evidence="1 2">A316</strain>
    </source>
</reference>
<sequence length="48" mass="5443">MNVAPIQQTGVQYAAICAEQSVQTLHRHNDKLSRRHGIGFEDVWRSHG</sequence>
<dbReference type="AlphaFoldDB" id="A0A655YJI1"/>
<evidence type="ECO:0000313" key="1">
    <source>
        <dbReference type="EMBL" id="CSC41687.1"/>
    </source>
</evidence>
<dbReference type="EMBL" id="CWQY01000006">
    <property type="protein sequence ID" value="CSC41687.1"/>
    <property type="molecule type" value="Genomic_DNA"/>
</dbReference>
<organism evidence="1 2">
    <name type="scientific">Vibrio cholerae</name>
    <dbReference type="NCBI Taxonomy" id="666"/>
    <lineage>
        <taxon>Bacteria</taxon>
        <taxon>Pseudomonadati</taxon>
        <taxon>Pseudomonadota</taxon>
        <taxon>Gammaproteobacteria</taxon>
        <taxon>Vibrionales</taxon>
        <taxon>Vibrionaceae</taxon>
        <taxon>Vibrio</taxon>
    </lineage>
</organism>
<proteinExistence type="predicted"/>
<name>A0A655YJI1_VIBCL</name>
<evidence type="ECO:0000313" key="2">
    <source>
        <dbReference type="Proteomes" id="UP000041770"/>
    </source>
</evidence>
<protein>
    <submittedName>
        <fullName evidence="1">Uncharacterized protein</fullName>
    </submittedName>
</protein>